<evidence type="ECO:0000256" key="1">
    <source>
        <dbReference type="ARBA" id="ARBA00022679"/>
    </source>
</evidence>
<dbReference type="Pfam" id="PF00583">
    <property type="entry name" value="Acetyltransf_1"/>
    <property type="match status" value="1"/>
</dbReference>
<dbReference type="CDD" id="cd04301">
    <property type="entry name" value="NAT_SF"/>
    <property type="match status" value="1"/>
</dbReference>
<dbReference type="AlphaFoldDB" id="A0A1M6FYV9"/>
<keyword evidence="1 4" id="KW-0808">Transferase</keyword>
<dbReference type="RefSeq" id="WP_073250362.1">
    <property type="nucleotide sequence ID" value="NZ_FQZQ01000004.1"/>
</dbReference>
<organism evidence="4 5">
    <name type="scientific">Shimia gijangensis</name>
    <dbReference type="NCBI Taxonomy" id="1470563"/>
    <lineage>
        <taxon>Bacteria</taxon>
        <taxon>Pseudomonadati</taxon>
        <taxon>Pseudomonadota</taxon>
        <taxon>Alphaproteobacteria</taxon>
        <taxon>Rhodobacterales</taxon>
        <taxon>Roseobacteraceae</taxon>
    </lineage>
</organism>
<evidence type="ECO:0000313" key="4">
    <source>
        <dbReference type="EMBL" id="SHJ02850.1"/>
    </source>
</evidence>
<dbReference type="STRING" id="1470563.SAMN05444000_104203"/>
<dbReference type="OrthoDB" id="118465at2"/>
<gene>
    <name evidence="4" type="ORF">SAMN05444000_104203</name>
</gene>
<dbReference type="InterPro" id="IPR050832">
    <property type="entry name" value="Bact_Acetyltransf"/>
</dbReference>
<feature type="domain" description="N-acetyltransferase" evidence="3">
    <location>
        <begin position="5"/>
        <end position="168"/>
    </location>
</feature>
<dbReference type="EMBL" id="FQZQ01000004">
    <property type="protein sequence ID" value="SHJ02850.1"/>
    <property type="molecule type" value="Genomic_DNA"/>
</dbReference>
<dbReference type="Proteomes" id="UP000183982">
    <property type="component" value="Unassembled WGS sequence"/>
</dbReference>
<dbReference type="InterPro" id="IPR000182">
    <property type="entry name" value="GNAT_dom"/>
</dbReference>
<sequence length="168" mass="18041">MSESLIIRPATPADRSAVTQLFRLSYPQLLPGCYKAQTLRDVLPHITTAQPALLDCGTYFLAQDGKGCVIGAGGWTDVSPARGVSKGGEGHIRHVATHPAHLRKGVARRVMEASLASARGFGVERMNCMSTLTAHRFYEAMGFVTLGEVELTLAPGVHFLAVQLAQQL</sequence>
<protein>
    <submittedName>
        <fullName evidence="4">Predicted N-acetyltransferase YhbS</fullName>
    </submittedName>
</protein>
<accession>A0A1M6FYV9</accession>
<name>A0A1M6FYV9_9RHOB</name>
<dbReference type="InterPro" id="IPR016181">
    <property type="entry name" value="Acyl_CoA_acyltransferase"/>
</dbReference>
<evidence type="ECO:0000313" key="5">
    <source>
        <dbReference type="Proteomes" id="UP000183982"/>
    </source>
</evidence>
<evidence type="ECO:0000256" key="2">
    <source>
        <dbReference type="ARBA" id="ARBA00023315"/>
    </source>
</evidence>
<dbReference type="SUPFAM" id="SSF55729">
    <property type="entry name" value="Acyl-CoA N-acyltransferases (Nat)"/>
    <property type="match status" value="1"/>
</dbReference>
<proteinExistence type="predicted"/>
<dbReference type="PROSITE" id="PS51186">
    <property type="entry name" value="GNAT"/>
    <property type="match status" value="1"/>
</dbReference>
<keyword evidence="2" id="KW-0012">Acyltransferase</keyword>
<evidence type="ECO:0000259" key="3">
    <source>
        <dbReference type="PROSITE" id="PS51186"/>
    </source>
</evidence>
<dbReference type="GO" id="GO:0016747">
    <property type="term" value="F:acyltransferase activity, transferring groups other than amino-acyl groups"/>
    <property type="evidence" value="ECO:0007669"/>
    <property type="project" value="InterPro"/>
</dbReference>
<reference evidence="5" key="1">
    <citation type="submission" date="2016-11" db="EMBL/GenBank/DDBJ databases">
        <authorList>
            <person name="Varghese N."/>
            <person name="Submissions S."/>
        </authorList>
    </citation>
    <scope>NUCLEOTIDE SEQUENCE [LARGE SCALE GENOMIC DNA]</scope>
    <source>
        <strain evidence="5">DSM 100564</strain>
    </source>
</reference>
<dbReference type="PANTHER" id="PTHR43877">
    <property type="entry name" value="AMINOALKYLPHOSPHONATE N-ACETYLTRANSFERASE-RELATED-RELATED"/>
    <property type="match status" value="1"/>
</dbReference>
<dbReference type="Gene3D" id="3.40.630.30">
    <property type="match status" value="1"/>
</dbReference>
<keyword evidence="5" id="KW-1185">Reference proteome</keyword>